<reference evidence="3" key="1">
    <citation type="submission" date="2020-06" db="EMBL/GenBank/DDBJ databases">
        <title>Unique genomic features of the anaerobic methanotrophic archaea.</title>
        <authorList>
            <person name="Chadwick G.L."/>
            <person name="Skennerton C.T."/>
            <person name="Laso-Perez R."/>
            <person name="Leu A.O."/>
            <person name="Speth D.R."/>
            <person name="Yu H."/>
            <person name="Morgan-Lang C."/>
            <person name="Hatzenpichler R."/>
            <person name="Goudeau D."/>
            <person name="Malmstrom R."/>
            <person name="Brazelton W.J."/>
            <person name="Woyke T."/>
            <person name="Hallam S.J."/>
            <person name="Tyson G.W."/>
            <person name="Wegener G."/>
            <person name="Boetius A."/>
            <person name="Orphan V."/>
        </authorList>
    </citation>
    <scope>NUCLEOTIDE SEQUENCE</scope>
</reference>
<dbReference type="PANTHER" id="PTHR43540:SF6">
    <property type="entry name" value="ISOCHORISMATASE-LIKE DOMAIN-CONTAINING PROTEIN"/>
    <property type="match status" value="1"/>
</dbReference>
<evidence type="ECO:0000313" key="3">
    <source>
        <dbReference type="EMBL" id="QNO54974.1"/>
    </source>
</evidence>
<dbReference type="GO" id="GO:0016787">
    <property type="term" value="F:hydrolase activity"/>
    <property type="evidence" value="ECO:0007669"/>
    <property type="project" value="UniProtKB-KW"/>
</dbReference>
<dbReference type="InterPro" id="IPR000868">
    <property type="entry name" value="Isochorismatase-like_dom"/>
</dbReference>
<evidence type="ECO:0000256" key="1">
    <source>
        <dbReference type="ARBA" id="ARBA00022801"/>
    </source>
</evidence>
<name>A0A7G9Z3Z0_9EURY</name>
<dbReference type="Gene3D" id="3.40.50.850">
    <property type="entry name" value="Isochorismatase-like"/>
    <property type="match status" value="1"/>
</dbReference>
<dbReference type="InterPro" id="IPR036380">
    <property type="entry name" value="Isochorismatase-like_sf"/>
</dbReference>
<evidence type="ECO:0000259" key="2">
    <source>
        <dbReference type="Pfam" id="PF00857"/>
    </source>
</evidence>
<proteinExistence type="predicted"/>
<dbReference type="EC" id="3.-.-.-" evidence="3"/>
<feature type="domain" description="Isochorismatase-like" evidence="2">
    <location>
        <begin position="4"/>
        <end position="157"/>
    </location>
</feature>
<gene>
    <name evidence="3" type="ORF">MCEIKFBD_00035</name>
</gene>
<sequence>MANIILVIDMLRGFHDLGNLTNPRMADIIPNVKNLLERKTSEDWKTCFLADNHQPDDLEFQMFPPHCVVGTKEIEVVDELKQFVTAENYLPKTRYSGFYKTDLEGILVQENPEKVIVVGVCTDICVLHTTSDLRNRDYDVIIPRDCVETYDAPEHPAEEINHWAFVHIENILGARVIKKQEEIEND</sequence>
<dbReference type="InterPro" id="IPR050272">
    <property type="entry name" value="Isochorismatase-like_hydrls"/>
</dbReference>
<accession>A0A7G9Z3Z0</accession>
<dbReference type="PANTHER" id="PTHR43540">
    <property type="entry name" value="PEROXYUREIDOACRYLATE/UREIDOACRYLATE AMIDOHYDROLASE-RELATED"/>
    <property type="match status" value="1"/>
</dbReference>
<organism evidence="3">
    <name type="scientific">Candidatus Methanophaga sp. ANME-1 ERB7</name>
    <dbReference type="NCBI Taxonomy" id="2759913"/>
    <lineage>
        <taxon>Archaea</taxon>
        <taxon>Methanobacteriati</taxon>
        <taxon>Methanobacteriota</taxon>
        <taxon>Stenosarchaea group</taxon>
        <taxon>Methanomicrobia</taxon>
        <taxon>Candidatus Methanophagales</taxon>
        <taxon>Candidatus Methanophagaceae</taxon>
        <taxon>Candidatus Methanophaga</taxon>
    </lineage>
</organism>
<dbReference type="SUPFAM" id="SSF52499">
    <property type="entry name" value="Isochorismatase-like hydrolases"/>
    <property type="match status" value="1"/>
</dbReference>
<dbReference type="Pfam" id="PF00857">
    <property type="entry name" value="Isochorismatase"/>
    <property type="match status" value="1"/>
</dbReference>
<dbReference type="AlphaFoldDB" id="A0A7G9Z3Z0"/>
<protein>
    <submittedName>
        <fullName evidence="3">Putative isochorismatase family protein</fullName>
        <ecNumber evidence="3">3.-.-.-</ecNumber>
    </submittedName>
</protein>
<dbReference type="EMBL" id="MT631599">
    <property type="protein sequence ID" value="QNO54974.1"/>
    <property type="molecule type" value="Genomic_DNA"/>
</dbReference>
<dbReference type="CDD" id="cd00431">
    <property type="entry name" value="cysteine_hydrolases"/>
    <property type="match status" value="1"/>
</dbReference>
<keyword evidence="1 3" id="KW-0378">Hydrolase</keyword>